<dbReference type="Gene3D" id="1.10.720.30">
    <property type="entry name" value="SAP domain"/>
    <property type="match status" value="1"/>
</dbReference>
<feature type="compositionally biased region" description="Basic and acidic residues" evidence="2">
    <location>
        <begin position="131"/>
        <end position="144"/>
    </location>
</feature>
<name>D8T9J4_SELML</name>
<dbReference type="PANTHER" id="PTHR31879">
    <property type="entry name" value="DET1- AND DDB1-ASSOCIATED PROTEIN 1"/>
    <property type="match status" value="1"/>
</dbReference>
<dbReference type="GO" id="GO:0080008">
    <property type="term" value="C:Cul4-RING E3 ubiquitin ligase complex"/>
    <property type="evidence" value="ECO:0000318"/>
    <property type="project" value="GO_Central"/>
</dbReference>
<dbReference type="AlphaFoldDB" id="D8T9J4"/>
<evidence type="ECO:0000313" key="5">
    <source>
        <dbReference type="Proteomes" id="UP000001514"/>
    </source>
</evidence>
<dbReference type="InterPro" id="IPR018276">
    <property type="entry name" value="DDA1_dom"/>
</dbReference>
<accession>D8T9J4</accession>
<dbReference type="KEGG" id="smo:SELMODRAFT_272257"/>
<dbReference type="SUPFAM" id="SSF68906">
    <property type="entry name" value="SAP domain"/>
    <property type="match status" value="1"/>
</dbReference>
<dbReference type="Gramene" id="EFJ06658">
    <property type="protein sequence ID" value="EFJ06658"/>
    <property type="gene ID" value="SELMODRAFT_272257"/>
</dbReference>
<proteinExistence type="inferred from homology"/>
<protein>
    <recommendedName>
        <fullName evidence="3">SAP domain-containing protein</fullName>
    </recommendedName>
</protein>
<dbReference type="OMA" id="GASHYLH"/>
<feature type="region of interest" description="Disordered" evidence="2">
    <location>
        <begin position="66"/>
        <end position="114"/>
    </location>
</feature>
<dbReference type="eggNOG" id="ENOG502RZ5K">
    <property type="taxonomic scope" value="Eukaryota"/>
</dbReference>
<dbReference type="GO" id="GO:0032436">
    <property type="term" value="P:positive regulation of proteasomal ubiquitin-dependent protein catabolic process"/>
    <property type="evidence" value="ECO:0000318"/>
    <property type="project" value="GO_Central"/>
</dbReference>
<gene>
    <name evidence="4" type="ORF">SELMODRAFT_272257</name>
</gene>
<reference evidence="4 5" key="1">
    <citation type="journal article" date="2011" name="Science">
        <title>The Selaginella genome identifies genetic changes associated with the evolution of vascular plants.</title>
        <authorList>
            <person name="Banks J.A."/>
            <person name="Nishiyama T."/>
            <person name="Hasebe M."/>
            <person name="Bowman J.L."/>
            <person name="Gribskov M."/>
            <person name="dePamphilis C."/>
            <person name="Albert V.A."/>
            <person name="Aono N."/>
            <person name="Aoyama T."/>
            <person name="Ambrose B.A."/>
            <person name="Ashton N.W."/>
            <person name="Axtell M.J."/>
            <person name="Barker E."/>
            <person name="Barker M.S."/>
            <person name="Bennetzen J.L."/>
            <person name="Bonawitz N.D."/>
            <person name="Chapple C."/>
            <person name="Cheng C."/>
            <person name="Correa L.G."/>
            <person name="Dacre M."/>
            <person name="DeBarry J."/>
            <person name="Dreyer I."/>
            <person name="Elias M."/>
            <person name="Engstrom E.M."/>
            <person name="Estelle M."/>
            <person name="Feng L."/>
            <person name="Finet C."/>
            <person name="Floyd S.K."/>
            <person name="Frommer W.B."/>
            <person name="Fujita T."/>
            <person name="Gramzow L."/>
            <person name="Gutensohn M."/>
            <person name="Harholt J."/>
            <person name="Hattori M."/>
            <person name="Heyl A."/>
            <person name="Hirai T."/>
            <person name="Hiwatashi Y."/>
            <person name="Ishikawa M."/>
            <person name="Iwata M."/>
            <person name="Karol K.G."/>
            <person name="Koehler B."/>
            <person name="Kolukisaoglu U."/>
            <person name="Kubo M."/>
            <person name="Kurata T."/>
            <person name="Lalonde S."/>
            <person name="Li K."/>
            <person name="Li Y."/>
            <person name="Litt A."/>
            <person name="Lyons E."/>
            <person name="Manning G."/>
            <person name="Maruyama T."/>
            <person name="Michael T.P."/>
            <person name="Mikami K."/>
            <person name="Miyazaki S."/>
            <person name="Morinaga S."/>
            <person name="Murata T."/>
            <person name="Mueller-Roeber B."/>
            <person name="Nelson D.R."/>
            <person name="Obara M."/>
            <person name="Oguri Y."/>
            <person name="Olmstead R.G."/>
            <person name="Onodera N."/>
            <person name="Petersen B.L."/>
            <person name="Pils B."/>
            <person name="Prigge M."/>
            <person name="Rensing S.A."/>
            <person name="Riano-Pachon D.M."/>
            <person name="Roberts A.W."/>
            <person name="Sato Y."/>
            <person name="Scheller H.V."/>
            <person name="Schulz B."/>
            <person name="Schulz C."/>
            <person name="Shakirov E.V."/>
            <person name="Shibagaki N."/>
            <person name="Shinohara N."/>
            <person name="Shippen D.E."/>
            <person name="Soerensen I."/>
            <person name="Sotooka R."/>
            <person name="Sugimoto N."/>
            <person name="Sugita M."/>
            <person name="Sumikawa N."/>
            <person name="Tanurdzic M."/>
            <person name="Theissen G."/>
            <person name="Ulvskov P."/>
            <person name="Wakazuki S."/>
            <person name="Weng J.K."/>
            <person name="Willats W.W."/>
            <person name="Wipf D."/>
            <person name="Wolf P.G."/>
            <person name="Yang L."/>
            <person name="Zimmer A.D."/>
            <person name="Zhu Q."/>
            <person name="Mitros T."/>
            <person name="Hellsten U."/>
            <person name="Loque D."/>
            <person name="Otillar R."/>
            <person name="Salamov A."/>
            <person name="Schmutz J."/>
            <person name="Shapiro H."/>
            <person name="Lindquist E."/>
            <person name="Lucas S."/>
            <person name="Rokhsar D."/>
            <person name="Grigoriev I.V."/>
        </authorList>
    </citation>
    <scope>NUCLEOTIDE SEQUENCE [LARGE SCALE GENOMIC DNA]</scope>
</reference>
<sequence>MEGECSAEASPQGNPSLLGLPSRGNFTSVVPSSSLGGLRVYVCDSDPRPGVQVVKTDSTNILIRSLMLKKPKEQEAQDKAKQADAPKKKRAAADKPESSKSSKKKKVDTASGSASYEGYTVEMLRTALKEKGLPVKGRKSDLITRLKKASSG</sequence>
<dbReference type="InterPro" id="IPR036361">
    <property type="entry name" value="SAP_dom_sf"/>
</dbReference>
<organism evidence="5">
    <name type="scientific">Selaginella moellendorffii</name>
    <name type="common">Spikemoss</name>
    <dbReference type="NCBI Taxonomy" id="88036"/>
    <lineage>
        <taxon>Eukaryota</taxon>
        <taxon>Viridiplantae</taxon>
        <taxon>Streptophyta</taxon>
        <taxon>Embryophyta</taxon>
        <taxon>Tracheophyta</taxon>
        <taxon>Lycopodiopsida</taxon>
        <taxon>Selaginellales</taxon>
        <taxon>Selaginellaceae</taxon>
        <taxon>Selaginella</taxon>
    </lineage>
</organism>
<dbReference type="Pfam" id="PF02037">
    <property type="entry name" value="SAP"/>
    <property type="match status" value="1"/>
</dbReference>
<comment type="similarity">
    <text evidence="1">Belongs to the DDA1 family.</text>
</comment>
<feature type="compositionally biased region" description="Basic and acidic residues" evidence="2">
    <location>
        <begin position="70"/>
        <end position="100"/>
    </location>
</feature>
<dbReference type="SMART" id="SM00513">
    <property type="entry name" value="SAP"/>
    <property type="match status" value="1"/>
</dbReference>
<dbReference type="PANTHER" id="PTHR31879:SF2">
    <property type="entry name" value="DET1- AND DDB1-ASSOCIATED PROTEIN 1"/>
    <property type="match status" value="1"/>
</dbReference>
<keyword evidence="5" id="KW-1185">Reference proteome</keyword>
<dbReference type="Proteomes" id="UP000001514">
    <property type="component" value="Unassembled WGS sequence"/>
</dbReference>
<feature type="region of interest" description="Disordered" evidence="2">
    <location>
        <begin position="131"/>
        <end position="152"/>
    </location>
</feature>
<feature type="region of interest" description="Disordered" evidence="2">
    <location>
        <begin position="1"/>
        <end position="29"/>
    </location>
</feature>
<evidence type="ECO:0000259" key="3">
    <source>
        <dbReference type="PROSITE" id="PS50800"/>
    </source>
</evidence>
<dbReference type="HOGENOM" id="CLU_103965_0_0_1"/>
<dbReference type="InterPro" id="IPR033575">
    <property type="entry name" value="DDA1-like"/>
</dbReference>
<evidence type="ECO:0000313" key="4">
    <source>
        <dbReference type="EMBL" id="EFJ06658.1"/>
    </source>
</evidence>
<dbReference type="PROSITE" id="PS50800">
    <property type="entry name" value="SAP"/>
    <property type="match status" value="1"/>
</dbReference>
<dbReference type="FunCoup" id="D8T9J4">
    <property type="interactions" value="1674"/>
</dbReference>
<dbReference type="InterPro" id="IPR003034">
    <property type="entry name" value="SAP_dom"/>
</dbReference>
<dbReference type="InParanoid" id="D8T9J4"/>
<feature type="domain" description="SAP" evidence="3">
    <location>
        <begin position="116"/>
        <end position="150"/>
    </location>
</feature>
<evidence type="ECO:0000256" key="1">
    <source>
        <dbReference type="ARBA" id="ARBA00008042"/>
    </source>
</evidence>
<evidence type="ECO:0000256" key="2">
    <source>
        <dbReference type="SAM" id="MobiDB-lite"/>
    </source>
</evidence>
<dbReference type="STRING" id="88036.D8T9J4"/>
<dbReference type="EMBL" id="GL377696">
    <property type="protein sequence ID" value="EFJ06658.1"/>
    <property type="molecule type" value="Genomic_DNA"/>
</dbReference>
<dbReference type="Pfam" id="PF10172">
    <property type="entry name" value="DDA1"/>
    <property type="match status" value="1"/>
</dbReference>